<comment type="subunit">
    <text evidence="4">Component of the large ribosomal subunit.</text>
</comment>
<evidence type="ECO:0000256" key="3">
    <source>
        <dbReference type="ARBA" id="ARBA00043969"/>
    </source>
</evidence>
<evidence type="ECO:0000256" key="4">
    <source>
        <dbReference type="RuleBase" id="RU368055"/>
    </source>
</evidence>
<dbReference type="InterPro" id="IPR029071">
    <property type="entry name" value="Ubiquitin-like_domsf"/>
</dbReference>
<keyword evidence="1 4" id="KW-0689">Ribosomal protein</keyword>
<dbReference type="GO" id="GO:0006412">
    <property type="term" value="P:translation"/>
    <property type="evidence" value="ECO:0007669"/>
    <property type="project" value="InterPro"/>
</dbReference>
<feature type="signal peptide" evidence="5">
    <location>
        <begin position="1"/>
        <end position="20"/>
    </location>
</feature>
<dbReference type="PROSITE" id="PS50053">
    <property type="entry name" value="UBIQUITIN_2"/>
    <property type="match status" value="1"/>
</dbReference>
<dbReference type="InterPro" id="IPR007836">
    <property type="entry name" value="Ribosomal_eS32"/>
</dbReference>
<dbReference type="SUPFAM" id="SSF54236">
    <property type="entry name" value="Ubiquitin-like"/>
    <property type="match status" value="1"/>
</dbReference>
<dbReference type="Pfam" id="PF05162">
    <property type="entry name" value="Ribosomal_L41"/>
    <property type="match status" value="1"/>
</dbReference>
<dbReference type="OrthoDB" id="42604at2759"/>
<evidence type="ECO:0000259" key="6">
    <source>
        <dbReference type="PROSITE" id="PS50053"/>
    </source>
</evidence>
<dbReference type="Gene3D" id="3.10.20.90">
    <property type="entry name" value="Phosphatidylinositol 3-kinase Catalytic Subunit, Chain A, domain 1"/>
    <property type="match status" value="1"/>
</dbReference>
<reference evidence="7 8" key="1">
    <citation type="journal article" date="2012" name="Genome Biol.">
        <title>Genome and low-iron response of an oceanic diatom adapted to chronic iron limitation.</title>
        <authorList>
            <person name="Lommer M."/>
            <person name="Specht M."/>
            <person name="Roy A.S."/>
            <person name="Kraemer L."/>
            <person name="Andreson R."/>
            <person name="Gutowska M.A."/>
            <person name="Wolf J."/>
            <person name="Bergner S.V."/>
            <person name="Schilhabel M.B."/>
            <person name="Klostermeier U.C."/>
            <person name="Beiko R.G."/>
            <person name="Rosenstiel P."/>
            <person name="Hippler M."/>
            <person name="Laroche J."/>
        </authorList>
    </citation>
    <scope>NUCLEOTIDE SEQUENCE [LARGE SCALE GENOMIC DNA]</scope>
    <source>
        <strain evidence="7 8">CCMP1005</strain>
    </source>
</reference>
<protein>
    <recommendedName>
        <fullName evidence="4">60S ribosomal protein L41</fullName>
    </recommendedName>
</protein>
<gene>
    <name evidence="7" type="ORF">THAOC_05027</name>
</gene>
<feature type="chain" id="PRO_5003838289" description="60S ribosomal protein L41" evidence="5">
    <location>
        <begin position="21"/>
        <end position="192"/>
    </location>
</feature>
<dbReference type="EMBL" id="AGNL01004573">
    <property type="protein sequence ID" value="EJK73354.1"/>
    <property type="molecule type" value="Genomic_DNA"/>
</dbReference>
<keyword evidence="5" id="KW-0732">Signal</keyword>
<keyword evidence="8" id="KW-1185">Reference proteome</keyword>
<evidence type="ECO:0000313" key="7">
    <source>
        <dbReference type="EMBL" id="EJK73354.1"/>
    </source>
</evidence>
<name>K0T8B8_THAOC</name>
<feature type="non-terminal residue" evidence="7">
    <location>
        <position position="1"/>
    </location>
</feature>
<dbReference type="Proteomes" id="UP000266841">
    <property type="component" value="Unassembled WGS sequence"/>
</dbReference>
<keyword evidence="2 4" id="KW-0687">Ribonucleoprotein</keyword>
<proteinExistence type="inferred from homology"/>
<evidence type="ECO:0000256" key="2">
    <source>
        <dbReference type="ARBA" id="ARBA00023274"/>
    </source>
</evidence>
<evidence type="ECO:0000256" key="5">
    <source>
        <dbReference type="SAM" id="SignalP"/>
    </source>
</evidence>
<feature type="domain" description="Ubiquitin-like" evidence="6">
    <location>
        <begin position="107"/>
        <end position="167"/>
    </location>
</feature>
<dbReference type="InterPro" id="IPR000626">
    <property type="entry name" value="Ubiquitin-like_dom"/>
</dbReference>
<dbReference type="AlphaFoldDB" id="K0T8B8"/>
<comment type="similarity">
    <text evidence="3 4">Belongs to the eukaryotic ribosomal protein eS32 family.</text>
</comment>
<dbReference type="Pfam" id="PF00240">
    <property type="entry name" value="ubiquitin"/>
    <property type="match status" value="1"/>
</dbReference>
<organism evidence="7 8">
    <name type="scientific">Thalassiosira oceanica</name>
    <name type="common">Marine diatom</name>
    <dbReference type="NCBI Taxonomy" id="159749"/>
    <lineage>
        <taxon>Eukaryota</taxon>
        <taxon>Sar</taxon>
        <taxon>Stramenopiles</taxon>
        <taxon>Ochrophyta</taxon>
        <taxon>Bacillariophyta</taxon>
        <taxon>Coscinodiscophyceae</taxon>
        <taxon>Thalassiosirophycidae</taxon>
        <taxon>Thalassiosirales</taxon>
        <taxon>Thalassiosiraceae</taxon>
        <taxon>Thalassiosira</taxon>
    </lineage>
</organism>
<accession>K0T8B8</accession>
<dbReference type="CDD" id="cd17039">
    <property type="entry name" value="Ubl_ubiquitin_like"/>
    <property type="match status" value="1"/>
</dbReference>
<dbReference type="GO" id="GO:0003735">
    <property type="term" value="F:structural constituent of ribosome"/>
    <property type="evidence" value="ECO:0007669"/>
    <property type="project" value="UniProtKB-UniRule"/>
</dbReference>
<dbReference type="GO" id="GO:1990904">
    <property type="term" value="C:ribonucleoprotein complex"/>
    <property type="evidence" value="ECO:0007669"/>
    <property type="project" value="UniProtKB-KW"/>
</dbReference>
<comment type="caution">
    <text evidence="7">The sequence shown here is derived from an EMBL/GenBank/DDBJ whole genome shotgun (WGS) entry which is preliminary data.</text>
</comment>
<dbReference type="GO" id="GO:0005840">
    <property type="term" value="C:ribosome"/>
    <property type="evidence" value="ECO:0007669"/>
    <property type="project" value="UniProtKB-KW"/>
</dbReference>
<sequence length="192" mass="22270">THRLFLFVWLVLRAPHSGELQRARRDVDRRRLPRIPHKLAVCSRIKSGKLLLEKRAPRWRMDGLERAALPELHASVHAAMLIVPTRGPVQLWFARVECGLKATQKAYEVESTTLVSELKAQIENQEFVPADMIRLLNGDEELVDGTLAGNGVEEDEELDLMLGVLGGMRAKWKKKRMRRLRRKRRKMRQRAR</sequence>
<evidence type="ECO:0000256" key="1">
    <source>
        <dbReference type="ARBA" id="ARBA00022980"/>
    </source>
</evidence>
<evidence type="ECO:0000313" key="8">
    <source>
        <dbReference type="Proteomes" id="UP000266841"/>
    </source>
</evidence>